<evidence type="ECO:0000313" key="13">
    <source>
        <dbReference type="EMBL" id="MBD8527170.1"/>
    </source>
</evidence>
<dbReference type="EMBL" id="JACYTR010000042">
    <property type="protein sequence ID" value="MBD8527170.1"/>
    <property type="molecule type" value="Genomic_DNA"/>
</dbReference>
<name>A0AAW3ZQG9_9GAMM</name>
<evidence type="ECO:0000256" key="11">
    <source>
        <dbReference type="PIRNR" id="PIRNR006118"/>
    </source>
</evidence>
<feature type="binding site" evidence="12">
    <location>
        <position position="29"/>
    </location>
    <ligand>
        <name>Mg(2+)</name>
        <dbReference type="ChEBI" id="CHEBI:18420"/>
    </ligand>
</feature>
<feature type="binding site" evidence="12">
    <location>
        <position position="122"/>
    </location>
    <ligand>
        <name>Mg(2+)</name>
        <dbReference type="ChEBI" id="CHEBI:18420"/>
    </ligand>
</feature>
<evidence type="ECO:0000313" key="14">
    <source>
        <dbReference type="Proteomes" id="UP000613768"/>
    </source>
</evidence>
<dbReference type="PIRSF" id="PIRSF006118">
    <property type="entry name" value="KDO8-P_Ptase"/>
    <property type="match status" value="1"/>
</dbReference>
<evidence type="ECO:0000256" key="8">
    <source>
        <dbReference type="ARBA" id="ARBA00022801"/>
    </source>
</evidence>
<keyword evidence="7 11" id="KW-0479">Metal-binding</keyword>
<dbReference type="Gene3D" id="3.40.50.1000">
    <property type="entry name" value="HAD superfamily/HAD-like"/>
    <property type="match status" value="1"/>
</dbReference>
<dbReference type="SFLD" id="SFLDG01136">
    <property type="entry name" value="C1.6:_Phosphoserine_Phosphatas"/>
    <property type="match status" value="1"/>
</dbReference>
<reference evidence="13 14" key="1">
    <citation type="submission" date="2020-09" db="EMBL/GenBank/DDBJ databases">
        <title>Pseudoxanthomonas sp. CAU 1598 isolated from sand of Yaerae Beach.</title>
        <authorList>
            <person name="Kim W."/>
        </authorList>
    </citation>
    <scope>NUCLEOTIDE SEQUENCE [LARGE SCALE GENOMIC DNA]</scope>
    <source>
        <strain evidence="13 14">CAU 1598</strain>
    </source>
</reference>
<dbReference type="InterPro" id="IPR023214">
    <property type="entry name" value="HAD_sf"/>
</dbReference>
<comment type="subunit">
    <text evidence="4 11">Homotetramer.</text>
</comment>
<comment type="caution">
    <text evidence="13">The sequence shown here is derived from an EMBL/GenBank/DDBJ whole genome shotgun (WGS) entry which is preliminary data.</text>
</comment>
<keyword evidence="9 11" id="KW-0460">Magnesium</keyword>
<dbReference type="SFLD" id="SFLDG01138">
    <property type="entry name" value="C1.6.2:_Deoxy-d-mannose-octulo"/>
    <property type="match status" value="1"/>
</dbReference>
<evidence type="ECO:0000256" key="1">
    <source>
        <dbReference type="ARBA" id="ARBA00000898"/>
    </source>
</evidence>
<proteinExistence type="inferred from homology"/>
<evidence type="ECO:0000256" key="5">
    <source>
        <dbReference type="ARBA" id="ARBA00013066"/>
    </source>
</evidence>
<dbReference type="FunFam" id="3.40.50.1000:FF:000029">
    <property type="entry name" value="3-deoxy-D-manno-octulosonate 8-phosphate phosphatase KdsC"/>
    <property type="match status" value="1"/>
</dbReference>
<accession>A0AAW3ZQG9</accession>
<evidence type="ECO:0000256" key="6">
    <source>
        <dbReference type="ARBA" id="ARBA00020092"/>
    </source>
</evidence>
<evidence type="ECO:0000256" key="7">
    <source>
        <dbReference type="ARBA" id="ARBA00022723"/>
    </source>
</evidence>
<dbReference type="PANTHER" id="PTHR21485:SF3">
    <property type="entry name" value="N-ACYLNEURAMINATE CYTIDYLYLTRANSFERASE"/>
    <property type="match status" value="1"/>
</dbReference>
<dbReference type="AlphaFoldDB" id="A0AAW3ZQG9"/>
<evidence type="ECO:0000256" key="10">
    <source>
        <dbReference type="ARBA" id="ARBA00031051"/>
    </source>
</evidence>
<keyword evidence="11" id="KW-0448">Lipopolysaccharide biosynthesis</keyword>
<dbReference type="InterPro" id="IPR010023">
    <property type="entry name" value="KdsC_fam"/>
</dbReference>
<evidence type="ECO:0000256" key="2">
    <source>
        <dbReference type="ARBA" id="ARBA00001946"/>
    </source>
</evidence>
<evidence type="ECO:0000256" key="3">
    <source>
        <dbReference type="ARBA" id="ARBA00005893"/>
    </source>
</evidence>
<evidence type="ECO:0000256" key="9">
    <source>
        <dbReference type="ARBA" id="ARBA00022842"/>
    </source>
</evidence>
<keyword evidence="8 11" id="KW-0378">Hydrolase</keyword>
<dbReference type="InterPro" id="IPR036412">
    <property type="entry name" value="HAD-like_sf"/>
</dbReference>
<dbReference type="EC" id="3.1.3.45" evidence="5 11"/>
<dbReference type="SUPFAM" id="SSF56784">
    <property type="entry name" value="HAD-like"/>
    <property type="match status" value="1"/>
</dbReference>
<sequence>MHDLHRHQPPKLNDALREKAQRIRLIGLDIDGTLTNGQLFIDDEGESHKAFHVKDGLGIKLLMQADIEVVWITARRSKIAAARAGELGVKGLIQGCREKRDALAELADQRGLGAEQVGFMGDDLPDLPALAWAGFAAGPADAHWALNSALDWRSQFDGGYGAVREWADLLLLAQGRWQDATRAFQQ</sequence>
<dbReference type="InterPro" id="IPR050793">
    <property type="entry name" value="CMP-NeuNAc_synthase"/>
</dbReference>
<dbReference type="GO" id="GO:0019143">
    <property type="term" value="F:3-deoxy-manno-octulosonate-8-phosphatase activity"/>
    <property type="evidence" value="ECO:0007669"/>
    <property type="project" value="UniProtKB-UniRule"/>
</dbReference>
<dbReference type="SFLD" id="SFLDS00003">
    <property type="entry name" value="Haloacid_Dehalogenase"/>
    <property type="match status" value="1"/>
</dbReference>
<dbReference type="GO" id="GO:0009103">
    <property type="term" value="P:lipopolysaccharide biosynthetic process"/>
    <property type="evidence" value="ECO:0007669"/>
    <property type="project" value="UniProtKB-UniRule"/>
</dbReference>
<keyword evidence="14" id="KW-1185">Reference proteome</keyword>
<protein>
    <recommendedName>
        <fullName evidence="6 11">3-deoxy-D-manno-octulosonate 8-phosphate phosphatase KdsC</fullName>
        <ecNumber evidence="5 11">3.1.3.45</ecNumber>
    </recommendedName>
    <alternativeName>
        <fullName evidence="10 11">KDO 8-P phosphatase</fullName>
    </alternativeName>
</protein>
<evidence type="ECO:0000256" key="12">
    <source>
        <dbReference type="PIRSR" id="PIRSR006118-2"/>
    </source>
</evidence>
<dbReference type="CDD" id="cd01630">
    <property type="entry name" value="HAD_KDO-like"/>
    <property type="match status" value="1"/>
</dbReference>
<organism evidence="13 14">
    <name type="scientific">Pseudomarimonas arenosa</name>
    <dbReference type="NCBI Taxonomy" id="2774145"/>
    <lineage>
        <taxon>Bacteria</taxon>
        <taxon>Pseudomonadati</taxon>
        <taxon>Pseudomonadota</taxon>
        <taxon>Gammaproteobacteria</taxon>
        <taxon>Lysobacterales</taxon>
        <taxon>Lysobacteraceae</taxon>
        <taxon>Pseudomarimonas</taxon>
    </lineage>
</organism>
<dbReference type="RefSeq" id="WP_192030590.1">
    <property type="nucleotide sequence ID" value="NZ_JACYTR010000042.1"/>
</dbReference>
<dbReference type="NCBIfam" id="TIGR01670">
    <property type="entry name" value="KdsC-phosphatas"/>
    <property type="match status" value="1"/>
</dbReference>
<dbReference type="GO" id="GO:0008781">
    <property type="term" value="F:N-acylneuraminate cytidylyltransferase activity"/>
    <property type="evidence" value="ECO:0007669"/>
    <property type="project" value="TreeGrafter"/>
</dbReference>
<comment type="catalytic activity">
    <reaction evidence="1 11">
        <text>3-deoxy-alpha-D-manno-2-octulosonate-8-phosphate + H2O = 3-deoxy-alpha-D-manno-oct-2-ulosonate + phosphate</text>
        <dbReference type="Rhea" id="RHEA:11500"/>
        <dbReference type="ChEBI" id="CHEBI:15377"/>
        <dbReference type="ChEBI" id="CHEBI:43474"/>
        <dbReference type="ChEBI" id="CHEBI:85985"/>
        <dbReference type="ChEBI" id="CHEBI:85986"/>
        <dbReference type="EC" id="3.1.3.45"/>
    </reaction>
</comment>
<gene>
    <name evidence="13" type="ORF">IFO71_15615</name>
</gene>
<feature type="binding site" evidence="12">
    <location>
        <position position="31"/>
    </location>
    <ligand>
        <name>substrate</name>
    </ligand>
</feature>
<evidence type="ECO:0000256" key="4">
    <source>
        <dbReference type="ARBA" id="ARBA00011881"/>
    </source>
</evidence>
<dbReference type="Proteomes" id="UP000613768">
    <property type="component" value="Unassembled WGS sequence"/>
</dbReference>
<dbReference type="GO" id="GO:0046872">
    <property type="term" value="F:metal ion binding"/>
    <property type="evidence" value="ECO:0007669"/>
    <property type="project" value="UniProtKB-UniRule"/>
</dbReference>
<dbReference type="PANTHER" id="PTHR21485">
    <property type="entry name" value="HAD SUPERFAMILY MEMBERS CMAS AND KDSC"/>
    <property type="match status" value="1"/>
</dbReference>
<comment type="cofactor">
    <cofactor evidence="2 11 12">
        <name>Mg(2+)</name>
        <dbReference type="ChEBI" id="CHEBI:18420"/>
    </cofactor>
</comment>
<comment type="similarity">
    <text evidence="3 11">Belongs to the KdsC family.</text>
</comment>
<comment type="function">
    <text evidence="11">Catalyzes the hydrolysis of 3-deoxy-D-manno-octulosonate 8-phosphate (KDO 8-P) to 3-deoxy-D-manno-octulosonate (KDO) and inorganic phosphate.</text>
</comment>